<evidence type="ECO:0000256" key="3">
    <source>
        <dbReference type="ARBA" id="ARBA00013064"/>
    </source>
</evidence>
<keyword evidence="10" id="KW-1185">Reference proteome</keyword>
<dbReference type="Gene3D" id="3.40.50.12350">
    <property type="match status" value="1"/>
</dbReference>
<keyword evidence="5" id="KW-0460">Magnesium</keyword>
<dbReference type="InterPro" id="IPR028472">
    <property type="entry name" value="EYA"/>
</dbReference>
<comment type="catalytic activity">
    <reaction evidence="7">
        <text>O-phospho-L-tyrosyl-[protein] + H2O = L-tyrosyl-[protein] + phosphate</text>
        <dbReference type="Rhea" id="RHEA:10684"/>
        <dbReference type="Rhea" id="RHEA-COMP:10136"/>
        <dbReference type="Rhea" id="RHEA-COMP:20101"/>
        <dbReference type="ChEBI" id="CHEBI:15377"/>
        <dbReference type="ChEBI" id="CHEBI:43474"/>
        <dbReference type="ChEBI" id="CHEBI:46858"/>
        <dbReference type="ChEBI" id="CHEBI:61978"/>
        <dbReference type="EC" id="3.1.3.48"/>
    </reaction>
</comment>
<evidence type="ECO:0000313" key="9">
    <source>
        <dbReference type="EMBL" id="GLI65323.1"/>
    </source>
</evidence>
<name>A0ABQ5S7B9_9CHLO</name>
<evidence type="ECO:0000256" key="8">
    <source>
        <dbReference type="SAM" id="MobiDB-lite"/>
    </source>
</evidence>
<comment type="caution">
    <text evidence="9">The sequence shown here is derived from an EMBL/GenBank/DDBJ whole genome shotgun (WGS) entry which is preliminary data.</text>
</comment>
<dbReference type="SUPFAM" id="SSF56784">
    <property type="entry name" value="HAD-like"/>
    <property type="match status" value="1"/>
</dbReference>
<evidence type="ECO:0000256" key="2">
    <source>
        <dbReference type="ARBA" id="ARBA00010501"/>
    </source>
</evidence>
<dbReference type="Proteomes" id="UP001165090">
    <property type="component" value="Unassembled WGS sequence"/>
</dbReference>
<dbReference type="InterPro" id="IPR038102">
    <property type="entry name" value="EYA_dom_sf"/>
</dbReference>
<feature type="compositionally biased region" description="Low complexity" evidence="8">
    <location>
        <begin position="295"/>
        <end position="307"/>
    </location>
</feature>
<organism evidence="9 10">
    <name type="scientific">Volvox africanus</name>
    <dbReference type="NCBI Taxonomy" id="51714"/>
    <lineage>
        <taxon>Eukaryota</taxon>
        <taxon>Viridiplantae</taxon>
        <taxon>Chlorophyta</taxon>
        <taxon>core chlorophytes</taxon>
        <taxon>Chlorophyceae</taxon>
        <taxon>CS clade</taxon>
        <taxon>Chlamydomonadales</taxon>
        <taxon>Volvocaceae</taxon>
        <taxon>Volvox</taxon>
    </lineage>
</organism>
<comment type="similarity">
    <text evidence="2">Belongs to the HAD-like hydrolase superfamily. EYA family.</text>
</comment>
<dbReference type="PANTHER" id="PTHR10190:SF16">
    <property type="entry name" value="DEVELOPMENTAL PROTEIN EYES ABSENT"/>
    <property type="match status" value="1"/>
</dbReference>
<evidence type="ECO:0000256" key="5">
    <source>
        <dbReference type="ARBA" id="ARBA00022842"/>
    </source>
</evidence>
<reference evidence="9 10" key="1">
    <citation type="journal article" date="2023" name="IScience">
        <title>Expanded male sex-determining region conserved during the evolution of homothallism in the green alga Volvox.</title>
        <authorList>
            <person name="Yamamoto K."/>
            <person name="Matsuzaki R."/>
            <person name="Mahakham W."/>
            <person name="Heman W."/>
            <person name="Sekimoto H."/>
            <person name="Kawachi M."/>
            <person name="Minakuchi Y."/>
            <person name="Toyoda A."/>
            <person name="Nozaki H."/>
        </authorList>
    </citation>
    <scope>NUCLEOTIDE SEQUENCE [LARGE SCALE GENOMIC DNA]</scope>
    <source>
        <strain evidence="9 10">NIES-4468</strain>
    </source>
</reference>
<evidence type="ECO:0000256" key="1">
    <source>
        <dbReference type="ARBA" id="ARBA00001946"/>
    </source>
</evidence>
<dbReference type="PANTHER" id="PTHR10190">
    <property type="entry name" value="EYES ABSENT"/>
    <property type="match status" value="1"/>
</dbReference>
<feature type="region of interest" description="Disordered" evidence="8">
    <location>
        <begin position="270"/>
        <end position="319"/>
    </location>
</feature>
<feature type="region of interest" description="Disordered" evidence="8">
    <location>
        <begin position="168"/>
        <end position="217"/>
    </location>
</feature>
<evidence type="ECO:0000256" key="6">
    <source>
        <dbReference type="ARBA" id="ARBA00022912"/>
    </source>
</evidence>
<dbReference type="InterPro" id="IPR036412">
    <property type="entry name" value="HAD-like_sf"/>
</dbReference>
<evidence type="ECO:0000313" key="10">
    <source>
        <dbReference type="Proteomes" id="UP001165090"/>
    </source>
</evidence>
<dbReference type="EC" id="3.1.3.48" evidence="3"/>
<accession>A0ABQ5S7B9</accession>
<keyword evidence="4" id="KW-0378">Hydrolase</keyword>
<feature type="compositionally biased region" description="Low complexity" evidence="8">
    <location>
        <begin position="7"/>
        <end position="19"/>
    </location>
</feature>
<sequence>MASAPFHSSSLGPPSSGHSQGTLEWGAAVHGSSACLQAIHQGYLPTFGAGAALPQLYQVDAQQYATQAMYSFPYQGSTYGYSEHQSYSHAQPCVPQVASGYHPQHSAWQHQAVSNSSQYPAYTTHAQYYQHAQQYSWQSFNCHSAVQDPAAAADRGDNWDSWKGWASYSGARQTQPPDGTAMPLVPSSTKCQHLSSGQQQQLDTQGSGQADSAHNARQEERQIFGGAGNTEAAAAAASTATGPGTAAPTIANELYNPLAHAEADTLGAPNAAADASASTSSPDGTERNSNITTREATAAGPQTAAEANGKKGNDDTDGVGRGGSMCGTVISVAAAALPGSAVTAPPAAQATDLIVVWDLDETLIVFNSLLSGAFARAAAVAVGHGKESSASVCDGEAAVRNVMEPELSHRAAELGHRLAEMVFTFCDCHMSFQKLDNIDPVSFLELWSLATSASKPAEEAEAEAAGGSCGCGRTVDRSSVECIASIYTDSVESLPGVMGSEQLKERASILVEAEKLTGGWVAAARQLLAGVTATAATSAAAATPPASRPGAPGRAVLAFRSVRHVLVSAGHLVATLGKLVLWGLDKYFDIRDIYSASGRPKLEIFRSLRSRFGPTAAYAAVGDGLEEERAAAVMGWGFVRVGFSAPAVQAHQGHGATAEPWRVPRPVHDIRPEDVLEAARWAY</sequence>
<keyword evidence="6" id="KW-0904">Protein phosphatase</keyword>
<feature type="region of interest" description="Disordered" evidence="8">
    <location>
        <begin position="1"/>
        <end position="23"/>
    </location>
</feature>
<dbReference type="EMBL" id="BSDZ01000023">
    <property type="protein sequence ID" value="GLI65323.1"/>
    <property type="molecule type" value="Genomic_DNA"/>
</dbReference>
<feature type="compositionally biased region" description="Low complexity" evidence="8">
    <location>
        <begin position="195"/>
        <end position="209"/>
    </location>
</feature>
<feature type="compositionally biased region" description="Low complexity" evidence="8">
    <location>
        <begin position="270"/>
        <end position="283"/>
    </location>
</feature>
<gene>
    <name evidence="9" type="ORF">VaNZ11_008866</name>
</gene>
<protein>
    <recommendedName>
        <fullName evidence="3">protein-tyrosine-phosphatase</fullName>
        <ecNumber evidence="3">3.1.3.48</ecNumber>
    </recommendedName>
</protein>
<evidence type="ECO:0000256" key="4">
    <source>
        <dbReference type="ARBA" id="ARBA00022801"/>
    </source>
</evidence>
<proteinExistence type="inferred from homology"/>
<evidence type="ECO:0000256" key="7">
    <source>
        <dbReference type="ARBA" id="ARBA00051722"/>
    </source>
</evidence>
<comment type="cofactor">
    <cofactor evidence="1">
        <name>Mg(2+)</name>
        <dbReference type="ChEBI" id="CHEBI:18420"/>
    </cofactor>
</comment>